<proteinExistence type="predicted"/>
<dbReference type="Proteomes" id="UP001596989">
    <property type="component" value="Unassembled WGS sequence"/>
</dbReference>
<dbReference type="SMART" id="SM00382">
    <property type="entry name" value="AAA"/>
    <property type="match status" value="1"/>
</dbReference>
<dbReference type="Gene3D" id="3.40.50.300">
    <property type="entry name" value="P-loop containing nucleotide triphosphate hydrolases"/>
    <property type="match status" value="1"/>
</dbReference>
<dbReference type="PROSITE" id="PS00211">
    <property type="entry name" value="ABC_TRANSPORTER_1"/>
    <property type="match status" value="1"/>
</dbReference>
<evidence type="ECO:0000313" key="4">
    <source>
        <dbReference type="EMBL" id="MFD0958974.1"/>
    </source>
</evidence>
<dbReference type="InterPro" id="IPR027417">
    <property type="entry name" value="P-loop_NTPase"/>
</dbReference>
<dbReference type="InterPro" id="IPR003593">
    <property type="entry name" value="AAA+_ATPase"/>
</dbReference>
<evidence type="ECO:0000259" key="3">
    <source>
        <dbReference type="PROSITE" id="PS50893"/>
    </source>
</evidence>
<accession>A0ABW3HN88</accession>
<evidence type="ECO:0000313" key="5">
    <source>
        <dbReference type="Proteomes" id="UP001596989"/>
    </source>
</evidence>
<dbReference type="GO" id="GO:0005524">
    <property type="term" value="F:ATP binding"/>
    <property type="evidence" value="ECO:0007669"/>
    <property type="project" value="UniProtKB-KW"/>
</dbReference>
<dbReference type="Pfam" id="PF00005">
    <property type="entry name" value="ABC_tran"/>
    <property type="match status" value="1"/>
</dbReference>
<name>A0ABW3HN88_9BACL</name>
<dbReference type="PANTHER" id="PTHR24220">
    <property type="entry name" value="IMPORT ATP-BINDING PROTEIN"/>
    <property type="match status" value="1"/>
</dbReference>
<evidence type="ECO:0000256" key="2">
    <source>
        <dbReference type="ARBA" id="ARBA00022840"/>
    </source>
</evidence>
<dbReference type="RefSeq" id="WP_377562809.1">
    <property type="nucleotide sequence ID" value="NZ_JBHTJZ010000005.1"/>
</dbReference>
<dbReference type="EMBL" id="JBHTJZ010000005">
    <property type="protein sequence ID" value="MFD0958974.1"/>
    <property type="molecule type" value="Genomic_DNA"/>
</dbReference>
<keyword evidence="2 4" id="KW-0067">ATP-binding</keyword>
<sequence>MLRIQKLTKRIPGGPKILKDITFDAFEGDFIAVMGGSGSGKSMLLKCLALQEDWTSGHYMVDGKDVLKEGFMAKLQHKRQVAYLEEKPFLYPEKTGLKNVIIGAVGHTPAWRRWTGMMRNDDYMGAMDLIEKRGLLDKAHTKAKNLSGGERQRMAIARALVHGAKVLVADEPVSGLDPHAADAVLGELKSLCKEQGIIVIAVLHQGEWAERYADRILGLNGGELVLDVYGRRLTQREKLLLEQ</sequence>
<comment type="caution">
    <text evidence="4">The sequence shown here is derived from an EMBL/GenBank/DDBJ whole genome shotgun (WGS) entry which is preliminary data.</text>
</comment>
<organism evidence="4 5">
    <name type="scientific">Paenibacillus chungangensis</name>
    <dbReference type="NCBI Taxonomy" id="696535"/>
    <lineage>
        <taxon>Bacteria</taxon>
        <taxon>Bacillati</taxon>
        <taxon>Bacillota</taxon>
        <taxon>Bacilli</taxon>
        <taxon>Bacillales</taxon>
        <taxon>Paenibacillaceae</taxon>
        <taxon>Paenibacillus</taxon>
    </lineage>
</organism>
<dbReference type="InterPro" id="IPR015854">
    <property type="entry name" value="ABC_transpr_LolD-like"/>
</dbReference>
<dbReference type="InterPro" id="IPR017871">
    <property type="entry name" value="ABC_transporter-like_CS"/>
</dbReference>
<reference evidence="5" key="1">
    <citation type="journal article" date="2019" name="Int. J. Syst. Evol. Microbiol.">
        <title>The Global Catalogue of Microorganisms (GCM) 10K type strain sequencing project: providing services to taxonomists for standard genome sequencing and annotation.</title>
        <authorList>
            <consortium name="The Broad Institute Genomics Platform"/>
            <consortium name="The Broad Institute Genome Sequencing Center for Infectious Disease"/>
            <person name="Wu L."/>
            <person name="Ma J."/>
        </authorList>
    </citation>
    <scope>NUCLEOTIDE SEQUENCE [LARGE SCALE GENOMIC DNA]</scope>
    <source>
        <strain evidence="5">CCUG 59129</strain>
    </source>
</reference>
<feature type="domain" description="ABC transporter" evidence="3">
    <location>
        <begin position="2"/>
        <end position="241"/>
    </location>
</feature>
<protein>
    <submittedName>
        <fullName evidence="4">Phosphonate ABC transporter ATP-binding protein</fullName>
    </submittedName>
</protein>
<dbReference type="InterPro" id="IPR003439">
    <property type="entry name" value="ABC_transporter-like_ATP-bd"/>
</dbReference>
<dbReference type="PROSITE" id="PS50893">
    <property type="entry name" value="ABC_TRANSPORTER_2"/>
    <property type="match status" value="1"/>
</dbReference>
<dbReference type="SUPFAM" id="SSF52540">
    <property type="entry name" value="P-loop containing nucleoside triphosphate hydrolases"/>
    <property type="match status" value="1"/>
</dbReference>
<keyword evidence="5" id="KW-1185">Reference proteome</keyword>
<evidence type="ECO:0000256" key="1">
    <source>
        <dbReference type="ARBA" id="ARBA00022741"/>
    </source>
</evidence>
<gene>
    <name evidence="4" type="ORF">ACFQ2I_06165</name>
</gene>
<keyword evidence="1" id="KW-0547">Nucleotide-binding</keyword>